<reference evidence="1 2" key="1">
    <citation type="submission" date="2019-11" db="EMBL/GenBank/DDBJ databases">
        <title>Draft genome sequence of 12 host-associated Lactobacillus reuteri rodent strains.</title>
        <authorList>
            <person name="Zhang S."/>
            <person name="Ozcam M."/>
            <person name="Van Pijkeren J.P."/>
        </authorList>
    </citation>
    <scope>NUCLEOTIDE SEQUENCE [LARGE SCALE GENOMIC DNA]</scope>
    <source>
        <strain evidence="1 2">6799jm-1</strain>
    </source>
</reference>
<accession>A0AAW9U3G2</accession>
<comment type="caution">
    <text evidence="1">The sequence shown here is derived from an EMBL/GenBank/DDBJ whole genome shotgun (WGS) entry which is preliminary data.</text>
</comment>
<gene>
    <name evidence="1" type="ORF">GIX79_04635</name>
</gene>
<evidence type="ECO:0000313" key="1">
    <source>
        <dbReference type="EMBL" id="MRG75058.1"/>
    </source>
</evidence>
<dbReference type="Proteomes" id="UP000452188">
    <property type="component" value="Unassembled WGS sequence"/>
</dbReference>
<sequence>MKLKLESNGVNLKLATTDGSKNIKFKTIVKAYELVTGDELEITENEPGSSEKPRERREINNYQEHDRPNYHEPVKTEVACPYCGLTGTRKVPFGYRFMNCPACGGKIFLNPATENFGEQDEHGFYYRAMEIFKDDRTKYEDDTLFEQMKAGQE</sequence>
<dbReference type="EMBL" id="WJMV01000012">
    <property type="protein sequence ID" value="MRG75058.1"/>
    <property type="molecule type" value="Genomic_DNA"/>
</dbReference>
<protein>
    <submittedName>
        <fullName evidence="1">Uncharacterized protein</fullName>
    </submittedName>
</protein>
<organism evidence="1 2">
    <name type="scientific">Limosilactobacillus reuteri</name>
    <name type="common">Lactobacillus reuteri</name>
    <dbReference type="NCBI Taxonomy" id="1598"/>
    <lineage>
        <taxon>Bacteria</taxon>
        <taxon>Bacillati</taxon>
        <taxon>Bacillota</taxon>
        <taxon>Bacilli</taxon>
        <taxon>Lactobacillales</taxon>
        <taxon>Lactobacillaceae</taxon>
        <taxon>Limosilactobacillus</taxon>
    </lineage>
</organism>
<evidence type="ECO:0000313" key="2">
    <source>
        <dbReference type="Proteomes" id="UP000452188"/>
    </source>
</evidence>
<dbReference type="RefSeq" id="WP_019253363.1">
    <property type="nucleotide sequence ID" value="NZ_JAJAOY010000147.1"/>
</dbReference>
<proteinExistence type="predicted"/>
<dbReference type="AlphaFoldDB" id="A0AAW9U3G2"/>
<name>A0AAW9U3G2_LIMRT</name>